<feature type="domain" description="TM7S3/TM198-like" evidence="9">
    <location>
        <begin position="159"/>
        <end position="356"/>
    </location>
</feature>
<reference evidence="10 11" key="1">
    <citation type="journal article" date="2016" name="Proc. Natl. Acad. Sci. U.S.A.">
        <title>Lipid metabolic changes in an early divergent fungus govern the establishment of a mutualistic symbiosis with endobacteria.</title>
        <authorList>
            <person name="Lastovetsky O.A."/>
            <person name="Gaspar M.L."/>
            <person name="Mondo S.J."/>
            <person name="LaButti K.M."/>
            <person name="Sandor L."/>
            <person name="Grigoriev I.V."/>
            <person name="Henry S.A."/>
            <person name="Pawlowska T.E."/>
        </authorList>
    </citation>
    <scope>NUCLEOTIDE SEQUENCE [LARGE SCALE GENOMIC DNA]</scope>
    <source>
        <strain evidence="10 11">ATCC 11559</strain>
    </source>
</reference>
<dbReference type="Pfam" id="PF13886">
    <property type="entry name" value="TM7S3_TM198"/>
    <property type="match status" value="1"/>
</dbReference>
<dbReference type="EMBL" id="KV921457">
    <property type="protein sequence ID" value="ORE14709.1"/>
    <property type="molecule type" value="Genomic_DNA"/>
</dbReference>
<comment type="similarity">
    <text evidence="2">Belongs to the TMEM198 family.</text>
</comment>
<dbReference type="GO" id="GO:0005886">
    <property type="term" value="C:plasma membrane"/>
    <property type="evidence" value="ECO:0007669"/>
    <property type="project" value="TreeGrafter"/>
</dbReference>
<dbReference type="AlphaFoldDB" id="A0A0A1NFJ4"/>
<name>A0A0A1NFJ4_RHIZD</name>
<dbReference type="PANTHER" id="PTHR31247">
    <property type="entry name" value="TRANSMEMBRANE PROTEIN 198 FAMILY MEMBER"/>
    <property type="match status" value="1"/>
</dbReference>
<evidence type="ECO:0000256" key="3">
    <source>
        <dbReference type="ARBA" id="ARBA00022692"/>
    </source>
</evidence>
<evidence type="ECO:0000313" key="11">
    <source>
        <dbReference type="Proteomes" id="UP000242381"/>
    </source>
</evidence>
<feature type="transmembrane region" description="Helical" evidence="7">
    <location>
        <begin position="336"/>
        <end position="357"/>
    </location>
</feature>
<gene>
    <name evidence="10" type="ORF">BCV71DRAFT_257823</name>
</gene>
<feature type="transmembrane region" description="Helical" evidence="7">
    <location>
        <begin position="235"/>
        <end position="254"/>
    </location>
</feature>
<evidence type="ECO:0000313" key="10">
    <source>
        <dbReference type="EMBL" id="ORE14709.1"/>
    </source>
</evidence>
<evidence type="ECO:0000256" key="8">
    <source>
        <dbReference type="SAM" id="SignalP"/>
    </source>
</evidence>
<feature type="transmembrane region" description="Helical" evidence="7">
    <location>
        <begin position="260"/>
        <end position="284"/>
    </location>
</feature>
<dbReference type="InterPro" id="IPR025256">
    <property type="entry name" value="TM7S3/TM198-like_dom"/>
</dbReference>
<evidence type="ECO:0000256" key="6">
    <source>
        <dbReference type="ARBA" id="ARBA00049737"/>
    </source>
</evidence>
<proteinExistence type="inferred from homology"/>
<dbReference type="VEuPathDB" id="FungiDB:BCV72DRAFT_120368"/>
<sequence>MKLLLIVQLICTITVAYSFILQPLPTKTATVPTNGKHLDSPTPAPQKQLVKRDVSDTLSLYEMWADDCNNNNKNNAKVAVSGLNALWQTVTSTVYCGNGRVTTITKTVTATSTATATKGTGGSGSSGGSKGNTCDDQCWSTYLWHTYGYGISVAQGITGTILMILGICFLIFGFSSFRGTLAATGFVFFACMTWIGLVNNEPQYGYPNNDAVYLSVSCGLGLIGAFLFMYIYSIAVYFIGCVGGFFLAVFILSWKDSLTIQIQVARICFIVGMGILFAIFICLAESYFVIFCTSFIGAYIFMLGLDLFAHTGMVNAFLVIFDGNRNHHNVYIMRTSVYVMLAFVIFLTIISFIWQYYWNIVCKKKGFGINLEERVEEKEAVEA</sequence>
<organism evidence="10 11">
    <name type="scientific">Rhizopus microsporus</name>
    <dbReference type="NCBI Taxonomy" id="58291"/>
    <lineage>
        <taxon>Eukaryota</taxon>
        <taxon>Fungi</taxon>
        <taxon>Fungi incertae sedis</taxon>
        <taxon>Mucoromycota</taxon>
        <taxon>Mucoromycotina</taxon>
        <taxon>Mucoromycetes</taxon>
        <taxon>Mucorales</taxon>
        <taxon>Mucorineae</taxon>
        <taxon>Rhizopodaceae</taxon>
        <taxon>Rhizopus</taxon>
    </lineage>
</organism>
<keyword evidence="8" id="KW-0732">Signal</keyword>
<protein>
    <recommendedName>
        <fullName evidence="6">Transmembrane protein 198</fullName>
    </recommendedName>
</protein>
<evidence type="ECO:0000256" key="7">
    <source>
        <dbReference type="SAM" id="Phobius"/>
    </source>
</evidence>
<keyword evidence="3 7" id="KW-0812">Transmembrane</keyword>
<dbReference type="OMA" id="LWHTYGY"/>
<feature type="signal peptide" evidence="8">
    <location>
        <begin position="1"/>
        <end position="18"/>
    </location>
</feature>
<keyword evidence="4 7" id="KW-1133">Transmembrane helix</keyword>
<comment type="subcellular location">
    <subcellularLocation>
        <location evidence="1">Membrane</location>
        <topology evidence="1">Multi-pass membrane protein</topology>
    </subcellularLocation>
</comment>
<evidence type="ECO:0000256" key="4">
    <source>
        <dbReference type="ARBA" id="ARBA00022989"/>
    </source>
</evidence>
<dbReference type="InterPro" id="IPR040236">
    <property type="entry name" value="TMEM198"/>
</dbReference>
<evidence type="ECO:0000256" key="1">
    <source>
        <dbReference type="ARBA" id="ARBA00004141"/>
    </source>
</evidence>
<dbReference type="PANTHER" id="PTHR31247:SF5">
    <property type="entry name" value="DUF4203 DOMAIN-CONTAINING PROTEIN"/>
    <property type="match status" value="1"/>
</dbReference>
<evidence type="ECO:0000256" key="2">
    <source>
        <dbReference type="ARBA" id="ARBA00006244"/>
    </source>
</evidence>
<feature type="transmembrane region" description="Helical" evidence="7">
    <location>
        <begin position="211"/>
        <end position="228"/>
    </location>
</feature>
<accession>A0A0A1NFJ4</accession>
<feature type="chain" id="PRO_5030003894" description="Transmembrane protein 198" evidence="8">
    <location>
        <begin position="19"/>
        <end position="383"/>
    </location>
</feature>
<feature type="transmembrane region" description="Helical" evidence="7">
    <location>
        <begin position="147"/>
        <end position="172"/>
    </location>
</feature>
<feature type="transmembrane region" description="Helical" evidence="7">
    <location>
        <begin position="179"/>
        <end position="199"/>
    </location>
</feature>
<evidence type="ECO:0000256" key="5">
    <source>
        <dbReference type="ARBA" id="ARBA00023136"/>
    </source>
</evidence>
<feature type="transmembrane region" description="Helical" evidence="7">
    <location>
        <begin position="296"/>
        <end position="321"/>
    </location>
</feature>
<evidence type="ECO:0000259" key="9">
    <source>
        <dbReference type="Pfam" id="PF13886"/>
    </source>
</evidence>
<keyword evidence="5 7" id="KW-0472">Membrane</keyword>
<dbReference type="Proteomes" id="UP000242381">
    <property type="component" value="Unassembled WGS sequence"/>
</dbReference>